<evidence type="ECO:0000313" key="2">
    <source>
        <dbReference type="EMBL" id="MBB4962582.1"/>
    </source>
</evidence>
<dbReference type="PANTHER" id="PTHR43546:SF7">
    <property type="entry name" value="METALLO-BETA-LACTAMASE DOMAIN-CONTAINING PROTEIN"/>
    <property type="match status" value="1"/>
</dbReference>
<dbReference type="SUPFAM" id="SSF56281">
    <property type="entry name" value="Metallo-hydrolase/oxidoreductase"/>
    <property type="match status" value="1"/>
</dbReference>
<sequence>MAESHGTTTTVTFVGTATTLLNLGDFTLLTDPNFLHAGQRAYLGYGMWTRRRTDPAMSVEDLPALDGVVLSHLHGDHFDRVTRAGLPKDLPIITTPQAQRRLRRWGFAHAEALSTWESQVMTRGNQRLRIISMPGTHGPGIVGRLLPAVMGSIIDFEQDNRRLLRLYVTGDTLNRSMLAEIPQRYPGIDAMLIHLGGTRILGILVTMDDHQGVELVNLVRPRLTLPIHYDDYPVFRSPLQAFLDLARLEGMTAGVRPIRRGETVALPQLATPPPA</sequence>
<dbReference type="InterPro" id="IPR050114">
    <property type="entry name" value="UPF0173_UPF0282_UlaG_hydrolase"/>
</dbReference>
<protein>
    <submittedName>
        <fullName evidence="2">L-ascorbate metabolism protein UlaG (Beta-lactamase superfamily)</fullName>
    </submittedName>
</protein>
<dbReference type="AlphaFoldDB" id="A0A7W7WTD4"/>
<comment type="caution">
    <text evidence="2">The sequence shown here is derived from an EMBL/GenBank/DDBJ whole genome shotgun (WGS) entry which is preliminary data.</text>
</comment>
<proteinExistence type="predicted"/>
<dbReference type="PANTHER" id="PTHR43546">
    <property type="entry name" value="UPF0173 METAL-DEPENDENT HYDROLASE MJ1163-RELATED"/>
    <property type="match status" value="1"/>
</dbReference>
<dbReference type="Proteomes" id="UP000578819">
    <property type="component" value="Unassembled WGS sequence"/>
</dbReference>
<dbReference type="InterPro" id="IPR036866">
    <property type="entry name" value="RibonucZ/Hydroxyglut_hydro"/>
</dbReference>
<dbReference type="Gene3D" id="3.60.15.10">
    <property type="entry name" value="Ribonuclease Z/Hydroxyacylglutathione hydrolase-like"/>
    <property type="match status" value="1"/>
</dbReference>
<dbReference type="Pfam" id="PF12706">
    <property type="entry name" value="Lactamase_B_2"/>
    <property type="match status" value="1"/>
</dbReference>
<gene>
    <name evidence="2" type="ORF">FHR38_006315</name>
</gene>
<organism evidence="2 3">
    <name type="scientific">Micromonospora polyrhachis</name>
    <dbReference type="NCBI Taxonomy" id="1282883"/>
    <lineage>
        <taxon>Bacteria</taxon>
        <taxon>Bacillati</taxon>
        <taxon>Actinomycetota</taxon>
        <taxon>Actinomycetes</taxon>
        <taxon>Micromonosporales</taxon>
        <taxon>Micromonosporaceae</taxon>
        <taxon>Micromonospora</taxon>
    </lineage>
</organism>
<keyword evidence="3" id="KW-1185">Reference proteome</keyword>
<dbReference type="EMBL" id="JACHJW010000001">
    <property type="protein sequence ID" value="MBB4962582.1"/>
    <property type="molecule type" value="Genomic_DNA"/>
</dbReference>
<evidence type="ECO:0000259" key="1">
    <source>
        <dbReference type="Pfam" id="PF12706"/>
    </source>
</evidence>
<dbReference type="RefSeq" id="WP_184538885.1">
    <property type="nucleotide sequence ID" value="NZ_JACHJW010000001.1"/>
</dbReference>
<reference evidence="2 3" key="1">
    <citation type="submission" date="2020-08" db="EMBL/GenBank/DDBJ databases">
        <title>Sequencing the genomes of 1000 actinobacteria strains.</title>
        <authorList>
            <person name="Klenk H.-P."/>
        </authorList>
    </citation>
    <scope>NUCLEOTIDE SEQUENCE [LARGE SCALE GENOMIC DNA]</scope>
    <source>
        <strain evidence="2 3">DSM 45886</strain>
    </source>
</reference>
<name>A0A7W7WTD4_9ACTN</name>
<accession>A0A7W7WTD4</accession>
<evidence type="ECO:0000313" key="3">
    <source>
        <dbReference type="Proteomes" id="UP000578819"/>
    </source>
</evidence>
<feature type="domain" description="Metallo-beta-lactamase" evidence="1">
    <location>
        <begin position="50"/>
        <end position="229"/>
    </location>
</feature>
<dbReference type="InterPro" id="IPR001279">
    <property type="entry name" value="Metallo-B-lactamas"/>
</dbReference>